<dbReference type="InterPro" id="IPR033701">
    <property type="entry name" value="POLO_box_1"/>
</dbReference>
<keyword evidence="2" id="KW-0808">Transferase</keyword>
<dbReference type="Proteomes" id="UP000224854">
    <property type="component" value="Unassembled WGS sequence"/>
</dbReference>
<proteinExistence type="predicted"/>
<dbReference type="GO" id="GO:0000776">
    <property type="term" value="C:kinetochore"/>
    <property type="evidence" value="ECO:0007669"/>
    <property type="project" value="TreeGrafter"/>
</dbReference>
<dbReference type="InterPro" id="IPR008271">
    <property type="entry name" value="Ser/Thr_kinase_AS"/>
</dbReference>
<evidence type="ECO:0000259" key="8">
    <source>
        <dbReference type="PROSITE" id="PS50011"/>
    </source>
</evidence>
<dbReference type="AlphaFoldDB" id="A0A2C5YKS3"/>
<dbReference type="PROSITE" id="PS50011">
    <property type="entry name" value="PROTEIN_KINASE_DOM"/>
    <property type="match status" value="1"/>
</dbReference>
<evidence type="ECO:0000313" key="10">
    <source>
        <dbReference type="Proteomes" id="UP000224854"/>
    </source>
</evidence>
<dbReference type="InterPro" id="IPR036947">
    <property type="entry name" value="POLO_box_dom_sf"/>
</dbReference>
<dbReference type="InterPro" id="IPR000719">
    <property type="entry name" value="Prot_kinase_dom"/>
</dbReference>
<dbReference type="PANTHER" id="PTHR24345:SF0">
    <property type="entry name" value="CELL CYCLE SERINE_THREONINE-PROTEIN KINASE CDC5_MSD2"/>
    <property type="match status" value="1"/>
</dbReference>
<comment type="caution">
    <text evidence="9">The sequence shown here is derived from an EMBL/GenBank/DDBJ whole genome shotgun (WGS) entry which is preliminary data.</text>
</comment>
<feature type="compositionally biased region" description="Basic and acidic residues" evidence="7">
    <location>
        <begin position="487"/>
        <end position="505"/>
    </location>
</feature>
<gene>
    <name evidence="9" type="ORF">CDD82_1035</name>
</gene>
<protein>
    <recommendedName>
        <fullName evidence="8">Protein kinase domain-containing protein</fullName>
    </recommendedName>
</protein>
<evidence type="ECO:0000256" key="6">
    <source>
        <dbReference type="PROSITE-ProRule" id="PRU10141"/>
    </source>
</evidence>
<evidence type="ECO:0000256" key="5">
    <source>
        <dbReference type="ARBA" id="ARBA00022840"/>
    </source>
</evidence>
<evidence type="ECO:0000256" key="2">
    <source>
        <dbReference type="ARBA" id="ARBA00022679"/>
    </source>
</evidence>
<dbReference type="GO" id="GO:0005524">
    <property type="term" value="F:ATP binding"/>
    <property type="evidence" value="ECO:0007669"/>
    <property type="project" value="UniProtKB-UniRule"/>
</dbReference>
<dbReference type="InterPro" id="IPR011009">
    <property type="entry name" value="Kinase-like_dom_sf"/>
</dbReference>
<evidence type="ECO:0000256" key="4">
    <source>
        <dbReference type="ARBA" id="ARBA00022777"/>
    </source>
</evidence>
<dbReference type="SMART" id="SM00220">
    <property type="entry name" value="S_TKc"/>
    <property type="match status" value="1"/>
</dbReference>
<feature type="compositionally biased region" description="Polar residues" evidence="7">
    <location>
        <begin position="462"/>
        <end position="473"/>
    </location>
</feature>
<evidence type="ECO:0000256" key="3">
    <source>
        <dbReference type="ARBA" id="ARBA00022741"/>
    </source>
</evidence>
<dbReference type="CDD" id="cd13118">
    <property type="entry name" value="POLO_box_1"/>
    <property type="match status" value="1"/>
</dbReference>
<feature type="compositionally biased region" description="Low complexity" evidence="7">
    <location>
        <begin position="517"/>
        <end position="543"/>
    </location>
</feature>
<dbReference type="OrthoDB" id="408964at2759"/>
<dbReference type="GO" id="GO:0004674">
    <property type="term" value="F:protein serine/threonine kinase activity"/>
    <property type="evidence" value="ECO:0007669"/>
    <property type="project" value="UniProtKB-KW"/>
</dbReference>
<feature type="domain" description="Protein kinase" evidence="8">
    <location>
        <begin position="76"/>
        <end position="337"/>
    </location>
</feature>
<dbReference type="Pfam" id="PF00069">
    <property type="entry name" value="Pkinase"/>
    <property type="match status" value="1"/>
</dbReference>
<dbReference type="Gene3D" id="3.30.1120.30">
    <property type="entry name" value="POLO box domain"/>
    <property type="match status" value="1"/>
</dbReference>
<dbReference type="GO" id="GO:0007052">
    <property type="term" value="P:mitotic spindle organization"/>
    <property type="evidence" value="ECO:0007669"/>
    <property type="project" value="TreeGrafter"/>
</dbReference>
<dbReference type="GO" id="GO:0005737">
    <property type="term" value="C:cytoplasm"/>
    <property type="evidence" value="ECO:0007669"/>
    <property type="project" value="TreeGrafter"/>
</dbReference>
<dbReference type="SUPFAM" id="SSF56112">
    <property type="entry name" value="Protein kinase-like (PK-like)"/>
    <property type="match status" value="1"/>
</dbReference>
<keyword evidence="1" id="KW-0723">Serine/threonine-protein kinase</keyword>
<evidence type="ECO:0000256" key="1">
    <source>
        <dbReference type="ARBA" id="ARBA00022527"/>
    </source>
</evidence>
<keyword evidence="10" id="KW-1185">Reference proteome</keyword>
<dbReference type="InterPro" id="IPR000959">
    <property type="entry name" value="POLO_box_dom"/>
</dbReference>
<dbReference type="CDD" id="cd14099">
    <property type="entry name" value="STKc_PLK"/>
    <property type="match status" value="1"/>
</dbReference>
<accession>A0A2C5YKS3</accession>
<evidence type="ECO:0000256" key="7">
    <source>
        <dbReference type="SAM" id="MobiDB-lite"/>
    </source>
</evidence>
<name>A0A2C5YKS3_9HYPO</name>
<keyword evidence="4" id="KW-0418">Kinase</keyword>
<dbReference type="Pfam" id="PF00659">
    <property type="entry name" value="POLO_box"/>
    <property type="match status" value="1"/>
</dbReference>
<dbReference type="PROSITE" id="PS00107">
    <property type="entry name" value="PROTEIN_KINASE_ATP"/>
    <property type="match status" value="1"/>
</dbReference>
<dbReference type="PANTHER" id="PTHR24345">
    <property type="entry name" value="SERINE/THREONINE-PROTEIN KINASE PLK"/>
    <property type="match status" value="1"/>
</dbReference>
<dbReference type="GO" id="GO:0005634">
    <property type="term" value="C:nucleus"/>
    <property type="evidence" value="ECO:0007669"/>
    <property type="project" value="TreeGrafter"/>
</dbReference>
<evidence type="ECO:0000313" key="9">
    <source>
        <dbReference type="EMBL" id="PHH67882.1"/>
    </source>
</evidence>
<feature type="binding site" evidence="6">
    <location>
        <position position="105"/>
    </location>
    <ligand>
        <name>ATP</name>
        <dbReference type="ChEBI" id="CHEBI:30616"/>
    </ligand>
</feature>
<dbReference type="InterPro" id="IPR017441">
    <property type="entry name" value="Protein_kinase_ATP_BS"/>
</dbReference>
<feature type="region of interest" description="Disordered" evidence="7">
    <location>
        <begin position="442"/>
        <end position="473"/>
    </location>
</feature>
<dbReference type="Gene3D" id="1.10.510.10">
    <property type="entry name" value="Transferase(Phosphotransferase) domain 1"/>
    <property type="match status" value="1"/>
</dbReference>
<dbReference type="PROSITE" id="PS00108">
    <property type="entry name" value="PROTEIN_KINASE_ST"/>
    <property type="match status" value="1"/>
</dbReference>
<sequence>MLDIAKHPSGMAAQRLVAANMEALSPRDVNAPRLVVNAAEAKSKAAPAVAQLRASKGKEHPPPPPDEVVEPGGAAYKVGRLLGKGGFAICHTGKLATDGQKFALKIVKTQMPPKIEQKFQTELQIHSKMRHKNVVHFFRAFSFESCTYLVLELCSNGSLMDMVKRRKGLTEPEVRFYSVQIAGAIKYMHAKGISHRDLKMGNIFLDSGMNAKIGDFGLAALVVTGEDMQTIRRTTLCGTPNYIAPEILQKGKNGHDHMVDIWSLGIIMFAMLTSKPPFQSSTTDEIYRRARDRDYEWPVPEASQRHISSEAKELVASLLEDADRRPDPDAIVQHAFFLSGYMPTEADVGSRFRDLPPDADEFYTTRLSPQLQARSERNLKEMCRECCVGPWSPVQVIHTPIWKEMKAEEKALGPIKTYLAASNVYKPFEDFVKEYHKLRAKHTLSSSSSSSSRQTMGMLRQPPQSFAAQQRAQNKPVLCVAKASLANKEERSSEAPLQSRRDTSIPRRTGLPLERSTTAAATKTTAATATKTTAATATKTTTAATKATAATTTKATAATTTKATAATTTTTTTTKTRAATTTKATAAPVAATKTALHDASIFSHTEKTTRIPDSSPDAILGRLAKMLTELERALNARTMAIISARTVMPRQPYVVVKWVDYTNKFGLGYILNDGSIGCVLRDIATTDGARTLTLPPAGVFIRGAERHMMRRHDDSYADRIQPVPMTEPIKFFENRGEHGLVEAAFSPEHFRVAVDGKMNPGKDVYQFRKRERIILWKKFANYMIAYGRDEAQPEWDEGDREEADPDTTGAQLVTFYQRFGDVGCWVFCDGHVQFNFPDHTKIVLDASGTWCHFWHLPQQAAESLAATGNIAPTALDDRAFLSYPLQTLLNFHTKSSATTRSRRRPEIDAELQGIPAANDFRRKIAFIKTVVAEWVANGGLGNSAMDRDTRLRWKGFRPASPSSEPLKHVWVTVGARWGDERHSAHVDAQKPWVFVDSPAASGQHEA</sequence>
<dbReference type="SUPFAM" id="SSF82615">
    <property type="entry name" value="Polo-box domain"/>
    <property type="match status" value="2"/>
</dbReference>
<feature type="region of interest" description="Disordered" evidence="7">
    <location>
        <begin position="47"/>
        <end position="70"/>
    </location>
</feature>
<keyword evidence="3 6" id="KW-0547">Nucleotide-binding</keyword>
<dbReference type="EMBL" id="NJEU01001282">
    <property type="protein sequence ID" value="PHH67882.1"/>
    <property type="molecule type" value="Genomic_DNA"/>
</dbReference>
<dbReference type="GO" id="GO:0005816">
    <property type="term" value="C:spindle pole body"/>
    <property type="evidence" value="ECO:0007669"/>
    <property type="project" value="TreeGrafter"/>
</dbReference>
<dbReference type="FunFam" id="3.30.1120.30:FF:000004">
    <property type="entry name" value="Serine/threonine-protein kinase"/>
    <property type="match status" value="1"/>
</dbReference>
<feature type="region of interest" description="Disordered" evidence="7">
    <location>
        <begin position="486"/>
        <end position="543"/>
    </location>
</feature>
<reference evidence="9 10" key="1">
    <citation type="submission" date="2017-06" db="EMBL/GenBank/DDBJ databases">
        <title>Ant-infecting Ophiocordyceps genomes reveal a high diversity of potential behavioral manipulation genes and a possible major role for enterotoxins.</title>
        <authorList>
            <person name="De Bekker C."/>
            <person name="Evans H.C."/>
            <person name="Brachmann A."/>
            <person name="Hughes D.P."/>
        </authorList>
    </citation>
    <scope>NUCLEOTIDE SEQUENCE [LARGE SCALE GENOMIC DNA]</scope>
    <source>
        <strain evidence="9 10">1348a</strain>
    </source>
</reference>
<organism evidence="9 10">
    <name type="scientific">Ophiocordyceps australis</name>
    <dbReference type="NCBI Taxonomy" id="1399860"/>
    <lineage>
        <taxon>Eukaryota</taxon>
        <taxon>Fungi</taxon>
        <taxon>Dikarya</taxon>
        <taxon>Ascomycota</taxon>
        <taxon>Pezizomycotina</taxon>
        <taxon>Sordariomycetes</taxon>
        <taxon>Hypocreomycetidae</taxon>
        <taxon>Hypocreales</taxon>
        <taxon>Ophiocordycipitaceae</taxon>
        <taxon>Ophiocordyceps</taxon>
    </lineage>
</organism>
<dbReference type="GO" id="GO:0000922">
    <property type="term" value="C:spindle pole"/>
    <property type="evidence" value="ECO:0007669"/>
    <property type="project" value="TreeGrafter"/>
</dbReference>
<keyword evidence="5 6" id="KW-0067">ATP-binding</keyword>